<dbReference type="InterPro" id="IPR050109">
    <property type="entry name" value="HTH-type_TetR-like_transc_reg"/>
</dbReference>
<feature type="DNA-binding region" description="H-T-H motif" evidence="4">
    <location>
        <begin position="45"/>
        <end position="64"/>
    </location>
</feature>
<evidence type="ECO:0000256" key="4">
    <source>
        <dbReference type="PROSITE-ProRule" id="PRU00335"/>
    </source>
</evidence>
<accession>A0ABT2PKS7</accession>
<reference evidence="6 7" key="1">
    <citation type="submission" date="2022-09" db="EMBL/GenBank/DDBJ databases">
        <title>Draft genome of isolate Be4.</title>
        <authorList>
            <person name="Sanchez-Castro I."/>
            <person name="Martinez-Rodriguez P."/>
            <person name="Descostes M."/>
            <person name="Merroun M."/>
        </authorList>
    </citation>
    <scope>NUCLEOTIDE SEQUENCE [LARGE SCALE GENOMIC DNA]</scope>
    <source>
        <strain evidence="6 7">Be4</strain>
    </source>
</reference>
<dbReference type="SUPFAM" id="SSF48498">
    <property type="entry name" value="Tetracyclin repressor-like, C-terminal domain"/>
    <property type="match status" value="1"/>
</dbReference>
<dbReference type="Gene3D" id="1.10.357.10">
    <property type="entry name" value="Tetracycline Repressor, domain 2"/>
    <property type="match status" value="1"/>
</dbReference>
<evidence type="ECO:0000256" key="1">
    <source>
        <dbReference type="ARBA" id="ARBA00023015"/>
    </source>
</evidence>
<evidence type="ECO:0000259" key="5">
    <source>
        <dbReference type="PROSITE" id="PS50977"/>
    </source>
</evidence>
<evidence type="ECO:0000256" key="3">
    <source>
        <dbReference type="ARBA" id="ARBA00023163"/>
    </source>
</evidence>
<gene>
    <name evidence="6" type="ORF">N0K08_10500</name>
</gene>
<keyword evidence="1" id="KW-0805">Transcription regulation</keyword>
<keyword evidence="2 4" id="KW-0238">DNA-binding</keyword>
<dbReference type="Proteomes" id="UP001525968">
    <property type="component" value="Unassembled WGS sequence"/>
</dbReference>
<keyword evidence="3" id="KW-0804">Transcription</keyword>
<keyword evidence="7" id="KW-1185">Reference proteome</keyword>
<dbReference type="InterPro" id="IPR009057">
    <property type="entry name" value="Homeodomain-like_sf"/>
</dbReference>
<dbReference type="RefSeq" id="WP_261500234.1">
    <property type="nucleotide sequence ID" value="NZ_JAODYH010000004.1"/>
</dbReference>
<proteinExistence type="predicted"/>
<dbReference type="PANTHER" id="PTHR30055">
    <property type="entry name" value="HTH-TYPE TRANSCRIPTIONAL REGULATOR RUTR"/>
    <property type="match status" value="1"/>
</dbReference>
<dbReference type="InterPro" id="IPR036271">
    <property type="entry name" value="Tet_transcr_reg_TetR-rel_C_sf"/>
</dbReference>
<evidence type="ECO:0000313" key="7">
    <source>
        <dbReference type="Proteomes" id="UP001525968"/>
    </source>
</evidence>
<comment type="caution">
    <text evidence="6">The sequence shown here is derived from an EMBL/GenBank/DDBJ whole genome shotgun (WGS) entry which is preliminary data.</text>
</comment>
<dbReference type="PROSITE" id="PS50977">
    <property type="entry name" value="HTH_TETR_2"/>
    <property type="match status" value="1"/>
</dbReference>
<dbReference type="PANTHER" id="PTHR30055:SF234">
    <property type="entry name" value="HTH-TYPE TRANSCRIPTIONAL REGULATOR BETI"/>
    <property type="match status" value="1"/>
</dbReference>
<dbReference type="EMBL" id="JAODYH010000004">
    <property type="protein sequence ID" value="MCT9811063.1"/>
    <property type="molecule type" value="Genomic_DNA"/>
</dbReference>
<dbReference type="Pfam" id="PF00440">
    <property type="entry name" value="TetR_N"/>
    <property type="match status" value="1"/>
</dbReference>
<dbReference type="InterPro" id="IPR001647">
    <property type="entry name" value="HTH_TetR"/>
</dbReference>
<protein>
    <submittedName>
        <fullName evidence="6">TetR/AcrR family transcriptional regulator</fullName>
    </submittedName>
</protein>
<dbReference type="PRINTS" id="PR00455">
    <property type="entry name" value="HTHTETR"/>
</dbReference>
<name>A0ABT2PKS7_9BURK</name>
<sequence length="212" mass="23688">MPSHRITSPSVPRRKPRQSRALHTSLALQQAFVRLLVEQGYASITIREIVALAGTGLGSFYEYFASKQDLARVCLHLRTKTLLVALRAAGAEAAGRPLHDMVDAVIASQFAAHKGEPQEWGAHYLLERHYSSAEAYRAMYERFVNEWGTVLEAASDLPADFPAREAARVVQTMLYGLFAHTYIRTPERPDVPALERQVRTAIHAYLDAMTGR</sequence>
<evidence type="ECO:0000313" key="6">
    <source>
        <dbReference type="EMBL" id="MCT9811063.1"/>
    </source>
</evidence>
<feature type="domain" description="HTH tetR-type" evidence="5">
    <location>
        <begin position="22"/>
        <end position="82"/>
    </location>
</feature>
<evidence type="ECO:0000256" key="2">
    <source>
        <dbReference type="ARBA" id="ARBA00023125"/>
    </source>
</evidence>
<dbReference type="SUPFAM" id="SSF46689">
    <property type="entry name" value="Homeodomain-like"/>
    <property type="match status" value="1"/>
</dbReference>
<organism evidence="6 7">
    <name type="scientific">Acidovorax bellezanensis</name>
    <dbReference type="NCBI Taxonomy" id="2976702"/>
    <lineage>
        <taxon>Bacteria</taxon>
        <taxon>Pseudomonadati</taxon>
        <taxon>Pseudomonadota</taxon>
        <taxon>Betaproteobacteria</taxon>
        <taxon>Burkholderiales</taxon>
        <taxon>Comamonadaceae</taxon>
        <taxon>Acidovorax</taxon>
    </lineage>
</organism>